<protein>
    <submittedName>
        <fullName evidence="1">Uncharacterized protein</fullName>
    </submittedName>
</protein>
<sequence length="117" mass="12949">MYLEALSFTTCAAETTWNASSPSSCSIELPPFFMLCPSILLLRSAEFTLMADLQERGDAGLDVGEIDEQHDEAARKPRLLAVVLGHHVHGGCDSAHRNQEGRKVRVLDDADKRVRRV</sequence>
<evidence type="ECO:0000313" key="1">
    <source>
        <dbReference type="EMBL" id="JAE32663.1"/>
    </source>
</evidence>
<dbReference type="AlphaFoldDB" id="A0A0A9HIE8"/>
<dbReference type="EMBL" id="GBRH01165233">
    <property type="protein sequence ID" value="JAE32663.1"/>
    <property type="molecule type" value="Transcribed_RNA"/>
</dbReference>
<organism evidence="1">
    <name type="scientific">Arundo donax</name>
    <name type="common">Giant reed</name>
    <name type="synonym">Donax arundinaceus</name>
    <dbReference type="NCBI Taxonomy" id="35708"/>
    <lineage>
        <taxon>Eukaryota</taxon>
        <taxon>Viridiplantae</taxon>
        <taxon>Streptophyta</taxon>
        <taxon>Embryophyta</taxon>
        <taxon>Tracheophyta</taxon>
        <taxon>Spermatophyta</taxon>
        <taxon>Magnoliopsida</taxon>
        <taxon>Liliopsida</taxon>
        <taxon>Poales</taxon>
        <taxon>Poaceae</taxon>
        <taxon>PACMAD clade</taxon>
        <taxon>Arundinoideae</taxon>
        <taxon>Arundineae</taxon>
        <taxon>Arundo</taxon>
    </lineage>
</organism>
<reference evidence="1" key="2">
    <citation type="journal article" date="2015" name="Data Brief">
        <title>Shoot transcriptome of the giant reed, Arundo donax.</title>
        <authorList>
            <person name="Barrero R.A."/>
            <person name="Guerrero F.D."/>
            <person name="Moolhuijzen P."/>
            <person name="Goolsby J.A."/>
            <person name="Tidwell J."/>
            <person name="Bellgard S.E."/>
            <person name="Bellgard M.I."/>
        </authorList>
    </citation>
    <scope>NUCLEOTIDE SEQUENCE</scope>
    <source>
        <tissue evidence="1">Shoot tissue taken approximately 20 cm above the soil surface</tissue>
    </source>
</reference>
<name>A0A0A9HIE8_ARUDO</name>
<accession>A0A0A9HIE8</accession>
<proteinExistence type="predicted"/>
<reference evidence="1" key="1">
    <citation type="submission" date="2014-09" db="EMBL/GenBank/DDBJ databases">
        <authorList>
            <person name="Magalhaes I.L.F."/>
            <person name="Oliveira U."/>
            <person name="Santos F.R."/>
            <person name="Vidigal T.H.D.A."/>
            <person name="Brescovit A.D."/>
            <person name="Santos A.J."/>
        </authorList>
    </citation>
    <scope>NUCLEOTIDE SEQUENCE</scope>
    <source>
        <tissue evidence="1">Shoot tissue taken approximately 20 cm above the soil surface</tissue>
    </source>
</reference>